<reference evidence="8" key="1">
    <citation type="submission" date="2021-11" db="EMBL/GenBank/DDBJ databases">
        <authorList>
            <person name="Schell T."/>
        </authorList>
    </citation>
    <scope>NUCLEOTIDE SEQUENCE</scope>
    <source>
        <strain evidence="8">M5</strain>
    </source>
</reference>
<gene>
    <name evidence="8" type="ORF">DGAL_LOCUS3296</name>
</gene>
<sequence length="386" mass="43836">MVKRVNHEIKGWILVKVLPLWFVNLMNLFGLPRFLSDFYAWDGHTLTEVIEDLQLLLAYSWGTYGTLPSRTSFAMQALIHYHYEEVASYPIGGSSEIPYRIIPVIERSGGQVFMKATVLKILTKEGRAMGVRVGHKESSAVNIYVPIVISDAGILNTFLDLLPEEVSKTSPLWPLIDTLKSGIGLHQRFTSTAEELGLRAENLWIFTDSSSEGLGKIFDGTTLDDVLYKSYPGFFIGCHSAKDPSWERRYPGRSTITVLTFAPYSWFAQWENLSVKKRGDEYNSLKNAIGQQIIDQIIHLYPHLQNAIEFFSVGTPITNQHYLNAKAGATYGLDHGFERFSPKMVSFLRPGNRDRRIISLRTGRDVAWVGVRSAFWRSLCQRNFED</sequence>
<organism evidence="8 9">
    <name type="scientific">Daphnia galeata</name>
    <dbReference type="NCBI Taxonomy" id="27404"/>
    <lineage>
        <taxon>Eukaryota</taxon>
        <taxon>Metazoa</taxon>
        <taxon>Ecdysozoa</taxon>
        <taxon>Arthropoda</taxon>
        <taxon>Crustacea</taxon>
        <taxon>Branchiopoda</taxon>
        <taxon>Diplostraca</taxon>
        <taxon>Cladocera</taxon>
        <taxon>Anomopoda</taxon>
        <taxon>Daphniidae</taxon>
        <taxon>Daphnia</taxon>
    </lineage>
</organism>
<dbReference type="SUPFAM" id="SSF51905">
    <property type="entry name" value="FAD/NAD(P)-binding domain"/>
    <property type="match status" value="1"/>
</dbReference>
<keyword evidence="7" id="KW-0812">Transmembrane</keyword>
<dbReference type="Proteomes" id="UP000789390">
    <property type="component" value="Unassembled WGS sequence"/>
</dbReference>
<keyword evidence="7" id="KW-0472">Membrane</keyword>
<dbReference type="InterPro" id="IPR052206">
    <property type="entry name" value="Retinol_saturase"/>
</dbReference>
<evidence type="ECO:0000256" key="3">
    <source>
        <dbReference type="ARBA" id="ARBA00022729"/>
    </source>
</evidence>
<dbReference type="OrthoDB" id="38045at2759"/>
<evidence type="ECO:0000313" key="8">
    <source>
        <dbReference type="EMBL" id="CAH0101000.1"/>
    </source>
</evidence>
<evidence type="ECO:0008006" key="10">
    <source>
        <dbReference type="Google" id="ProtNLM"/>
    </source>
</evidence>
<evidence type="ECO:0000256" key="6">
    <source>
        <dbReference type="ARBA" id="ARBA00023027"/>
    </source>
</evidence>
<keyword evidence="5" id="KW-0521">NADP</keyword>
<dbReference type="PANTHER" id="PTHR46091">
    <property type="entry name" value="BLR7054 PROTEIN"/>
    <property type="match status" value="1"/>
</dbReference>
<dbReference type="AlphaFoldDB" id="A0A8J2RE32"/>
<name>A0A8J2RE32_9CRUS</name>
<keyword evidence="4" id="KW-0274">FAD</keyword>
<protein>
    <recommendedName>
        <fullName evidence="10">Amine oxidase domain-containing protein</fullName>
    </recommendedName>
</protein>
<keyword evidence="9" id="KW-1185">Reference proteome</keyword>
<dbReference type="InterPro" id="IPR036188">
    <property type="entry name" value="FAD/NAD-bd_sf"/>
</dbReference>
<keyword evidence="3" id="KW-0732">Signal</keyword>
<keyword evidence="6" id="KW-0520">NAD</keyword>
<dbReference type="PANTHER" id="PTHR46091:SF3">
    <property type="entry name" value="AMINE OXIDASE DOMAIN-CONTAINING PROTEIN"/>
    <property type="match status" value="1"/>
</dbReference>
<dbReference type="EMBL" id="CAKKLH010000048">
    <property type="protein sequence ID" value="CAH0101000.1"/>
    <property type="molecule type" value="Genomic_DNA"/>
</dbReference>
<evidence type="ECO:0000256" key="2">
    <source>
        <dbReference type="ARBA" id="ARBA00022630"/>
    </source>
</evidence>
<accession>A0A8J2RE32</accession>
<feature type="transmembrane region" description="Helical" evidence="7">
    <location>
        <begin position="12"/>
        <end position="31"/>
    </location>
</feature>
<evidence type="ECO:0000256" key="7">
    <source>
        <dbReference type="SAM" id="Phobius"/>
    </source>
</evidence>
<evidence type="ECO:0000256" key="4">
    <source>
        <dbReference type="ARBA" id="ARBA00022827"/>
    </source>
</evidence>
<comment type="caution">
    <text evidence="8">The sequence shown here is derived from an EMBL/GenBank/DDBJ whole genome shotgun (WGS) entry which is preliminary data.</text>
</comment>
<keyword evidence="2" id="KW-0285">Flavoprotein</keyword>
<keyword evidence="7" id="KW-1133">Transmembrane helix</keyword>
<evidence type="ECO:0000256" key="1">
    <source>
        <dbReference type="ARBA" id="ARBA00005855"/>
    </source>
</evidence>
<evidence type="ECO:0000256" key="5">
    <source>
        <dbReference type="ARBA" id="ARBA00022857"/>
    </source>
</evidence>
<dbReference type="Gene3D" id="3.50.50.60">
    <property type="entry name" value="FAD/NAD(P)-binding domain"/>
    <property type="match status" value="1"/>
</dbReference>
<comment type="similarity">
    <text evidence="1">Belongs to the carotenoid/retinoid oxidoreductase family. CrtISO subfamily.</text>
</comment>
<proteinExistence type="inferred from homology"/>
<evidence type="ECO:0000313" key="9">
    <source>
        <dbReference type="Proteomes" id="UP000789390"/>
    </source>
</evidence>